<dbReference type="EMBL" id="BAABAT010000079">
    <property type="protein sequence ID" value="GAA4263764.1"/>
    <property type="molecule type" value="Genomic_DNA"/>
</dbReference>
<dbReference type="Proteomes" id="UP001500620">
    <property type="component" value="Unassembled WGS sequence"/>
</dbReference>
<evidence type="ECO:0000313" key="2">
    <source>
        <dbReference type="EMBL" id="GAA4263764.1"/>
    </source>
</evidence>
<name>A0ABP8DV07_9ACTN</name>
<reference evidence="3" key="1">
    <citation type="journal article" date="2019" name="Int. J. Syst. Evol. Microbiol.">
        <title>The Global Catalogue of Microorganisms (GCM) 10K type strain sequencing project: providing services to taxonomists for standard genome sequencing and annotation.</title>
        <authorList>
            <consortium name="The Broad Institute Genomics Platform"/>
            <consortium name="The Broad Institute Genome Sequencing Center for Infectious Disease"/>
            <person name="Wu L."/>
            <person name="Ma J."/>
        </authorList>
    </citation>
    <scope>NUCLEOTIDE SEQUENCE [LARGE SCALE GENOMIC DNA]</scope>
    <source>
        <strain evidence="3">JCM 17441</strain>
    </source>
</reference>
<protein>
    <submittedName>
        <fullName evidence="2">Uncharacterized protein</fullName>
    </submittedName>
</protein>
<evidence type="ECO:0000313" key="3">
    <source>
        <dbReference type="Proteomes" id="UP001500620"/>
    </source>
</evidence>
<gene>
    <name evidence="2" type="ORF">GCM10022255_111270</name>
</gene>
<sequence length="63" mass="6530">MDTEVGAAIPGVPAVPQLPLTCMLVGDTLITAVPERSNDEGGWSRGGSTTPSVPARLIRERSV</sequence>
<accession>A0ABP8DV07</accession>
<feature type="region of interest" description="Disordered" evidence="1">
    <location>
        <begin position="35"/>
        <end position="63"/>
    </location>
</feature>
<organism evidence="2 3">
    <name type="scientific">Dactylosporangium darangshiense</name>
    <dbReference type="NCBI Taxonomy" id="579108"/>
    <lineage>
        <taxon>Bacteria</taxon>
        <taxon>Bacillati</taxon>
        <taxon>Actinomycetota</taxon>
        <taxon>Actinomycetes</taxon>
        <taxon>Micromonosporales</taxon>
        <taxon>Micromonosporaceae</taxon>
        <taxon>Dactylosporangium</taxon>
    </lineage>
</organism>
<comment type="caution">
    <text evidence="2">The sequence shown here is derived from an EMBL/GenBank/DDBJ whole genome shotgun (WGS) entry which is preliminary data.</text>
</comment>
<keyword evidence="3" id="KW-1185">Reference proteome</keyword>
<proteinExistence type="predicted"/>
<evidence type="ECO:0000256" key="1">
    <source>
        <dbReference type="SAM" id="MobiDB-lite"/>
    </source>
</evidence>